<dbReference type="EMBL" id="LJZV01000002">
    <property type="protein sequence ID" value="KZD94977.1"/>
    <property type="molecule type" value="Genomic_DNA"/>
</dbReference>
<dbReference type="Proteomes" id="UP000076442">
    <property type="component" value="Unassembled WGS sequence"/>
</dbReference>
<gene>
    <name evidence="2" type="ORF">B4122_0734</name>
</gene>
<name>A0AAP1HB54_BACIU</name>
<sequence>MDDSDEAKAQVKDLEKQLQEQQEALDEFIKDRSNTKRKEALQDQLEKDQDAINDKYDNLTNDERAFKKIEDKLTNGEITDITKQLNEFSKFINSNMESIGKSISNNLIDKLNEASNALSTVVKGNTTGKKVSSFDTGGYTGTGLGAGKLPFLHDKTDTENMLQAVKEVRKLSNSDLEAEKQVKPDLSKYKDILSSV</sequence>
<evidence type="ECO:0000313" key="2">
    <source>
        <dbReference type="EMBL" id="KZD94977.1"/>
    </source>
</evidence>
<keyword evidence="1" id="KW-0175">Coiled coil</keyword>
<evidence type="ECO:0000256" key="1">
    <source>
        <dbReference type="SAM" id="Coils"/>
    </source>
</evidence>
<protein>
    <submittedName>
        <fullName evidence="2">Uncharacterized protein</fullName>
    </submittedName>
</protein>
<dbReference type="AlphaFoldDB" id="A0AAP1HB54"/>
<accession>A0AAP1HB54</accession>
<comment type="caution">
    <text evidence="2">The sequence shown here is derived from an EMBL/GenBank/DDBJ whole genome shotgun (WGS) entry which is preliminary data.</text>
</comment>
<evidence type="ECO:0000313" key="3">
    <source>
        <dbReference type="Proteomes" id="UP000076442"/>
    </source>
</evidence>
<proteinExistence type="predicted"/>
<reference evidence="2 3" key="1">
    <citation type="submission" date="2015-09" db="EMBL/GenBank/DDBJ databases">
        <title>Spore heat resistance.</title>
        <authorList>
            <person name="Boekhorst J."/>
            <person name="Berendsen E.M."/>
            <person name="Wells-Bennik M.H."/>
            <person name="Kuipers O.P."/>
        </authorList>
    </citation>
    <scope>NUCLEOTIDE SEQUENCE [LARGE SCALE GENOMIC DNA]</scope>
    <source>
        <strain evidence="2 3">B4122</strain>
    </source>
</reference>
<organism evidence="2 3">
    <name type="scientific">Bacillus subtilis</name>
    <dbReference type="NCBI Taxonomy" id="1423"/>
    <lineage>
        <taxon>Bacteria</taxon>
        <taxon>Bacillati</taxon>
        <taxon>Bacillota</taxon>
        <taxon>Bacilli</taxon>
        <taxon>Bacillales</taxon>
        <taxon>Bacillaceae</taxon>
        <taxon>Bacillus</taxon>
    </lineage>
</organism>
<feature type="coiled-coil region" evidence="1">
    <location>
        <begin position="1"/>
        <end position="62"/>
    </location>
</feature>